<dbReference type="InterPro" id="IPR003265">
    <property type="entry name" value="HhH-GPD_domain"/>
</dbReference>
<comment type="caution">
    <text evidence="16">The sequence shown here is derived from an EMBL/GenBank/DDBJ whole genome shotgun (WGS) entry which is preliminary data.</text>
</comment>
<evidence type="ECO:0000256" key="3">
    <source>
        <dbReference type="ARBA" id="ARBA00008343"/>
    </source>
</evidence>
<organism evidence="16 17">
    <name type="scientific">Paeniroseomonas aquatica</name>
    <dbReference type="NCBI Taxonomy" id="373043"/>
    <lineage>
        <taxon>Bacteria</taxon>
        <taxon>Pseudomonadati</taxon>
        <taxon>Pseudomonadota</taxon>
        <taxon>Alphaproteobacteria</taxon>
        <taxon>Acetobacterales</taxon>
        <taxon>Acetobacteraceae</taxon>
        <taxon>Paeniroseomonas</taxon>
    </lineage>
</organism>
<protein>
    <recommendedName>
        <fullName evidence="5 14">Adenine DNA glycosylase</fullName>
        <ecNumber evidence="4 14">3.2.2.31</ecNumber>
    </recommendedName>
</protein>
<dbReference type="PROSITE" id="PS01155">
    <property type="entry name" value="ENDONUCLEASE_III_2"/>
    <property type="match status" value="1"/>
</dbReference>
<dbReference type="SMART" id="SM00478">
    <property type="entry name" value="ENDO3c"/>
    <property type="match status" value="1"/>
</dbReference>
<evidence type="ECO:0000313" key="16">
    <source>
        <dbReference type="EMBL" id="MDN3563766.1"/>
    </source>
</evidence>
<reference evidence="17" key="1">
    <citation type="journal article" date="2019" name="Int. J. Syst. Evol. Microbiol.">
        <title>The Global Catalogue of Microorganisms (GCM) 10K type strain sequencing project: providing services to taxonomists for standard genome sequencing and annotation.</title>
        <authorList>
            <consortium name="The Broad Institute Genomics Platform"/>
            <consortium name="The Broad Institute Genome Sequencing Center for Infectious Disease"/>
            <person name="Wu L."/>
            <person name="Ma J."/>
        </authorList>
    </citation>
    <scope>NUCLEOTIDE SEQUENCE [LARGE SCALE GENOMIC DNA]</scope>
    <source>
        <strain evidence="17">CECT 7131</strain>
    </source>
</reference>
<dbReference type="RefSeq" id="WP_290315504.1">
    <property type="nucleotide sequence ID" value="NZ_JAUFPN010000039.1"/>
</dbReference>
<comment type="similarity">
    <text evidence="3 14">Belongs to the Nth/MutY family.</text>
</comment>
<feature type="domain" description="HhH-GPD" evidence="15">
    <location>
        <begin position="41"/>
        <end position="192"/>
    </location>
</feature>
<dbReference type="CDD" id="cd03431">
    <property type="entry name" value="NUDIX_DNA_Glycosylase_C-MutY"/>
    <property type="match status" value="1"/>
</dbReference>
<dbReference type="SUPFAM" id="SSF48150">
    <property type="entry name" value="DNA-glycosylase"/>
    <property type="match status" value="1"/>
</dbReference>
<sequence length="350" mass="37074">MPLPSASALLAWYDRHRRVLPFRNMGSGAPDPYRVWLSEVMLQQTTVAAVGPRFDRFLARFPDVAALAAAPEAEVMEEWAGLGYYARARNLHAAARAVAARGGFPRTAAGLRELPGIGAYTAAAIAAIAFGEAVVPADGNVERVVARLAAEETPLPAAKPRLAALAQGFLADAAARARPGDFAQALFDLGATLCTPKAPACALCPWRGGCLAQARGIQAELPRKTPKRARPLRHGAHFLLTDAAGQVLLRRRPPSGLLGGMLEVPGAPWREAPWEAAEALAHAPVPGLAWARVPGLARHGFTHFELEMTLYAAEVARIEPPPATEARPLAEALAGLPTVMRKLLVLAGLN</sequence>
<dbReference type="EC" id="3.2.2.31" evidence="4 14"/>
<gene>
    <name evidence="16" type="ORF">QWZ14_05175</name>
</gene>
<keyword evidence="17" id="KW-1185">Reference proteome</keyword>
<keyword evidence="12" id="KW-0234">DNA repair</keyword>
<dbReference type="Gene3D" id="1.10.340.30">
    <property type="entry name" value="Hypothetical protein, domain 2"/>
    <property type="match status" value="1"/>
</dbReference>
<evidence type="ECO:0000256" key="8">
    <source>
        <dbReference type="ARBA" id="ARBA00022763"/>
    </source>
</evidence>
<evidence type="ECO:0000256" key="14">
    <source>
        <dbReference type="RuleBase" id="RU365096"/>
    </source>
</evidence>
<accession>A0ABT8A271</accession>
<dbReference type="InterPro" id="IPR023170">
    <property type="entry name" value="HhH_base_excis_C"/>
</dbReference>
<proteinExistence type="inferred from homology"/>
<evidence type="ECO:0000256" key="4">
    <source>
        <dbReference type="ARBA" id="ARBA00012045"/>
    </source>
</evidence>
<evidence type="ECO:0000256" key="6">
    <source>
        <dbReference type="ARBA" id="ARBA00022485"/>
    </source>
</evidence>
<dbReference type="Pfam" id="PF14815">
    <property type="entry name" value="NUDIX_4"/>
    <property type="match status" value="1"/>
</dbReference>
<comment type="catalytic activity">
    <reaction evidence="1 14">
        <text>Hydrolyzes free adenine bases from 7,8-dihydro-8-oxoguanine:adenine mismatched double-stranded DNA, leaving an apurinic site.</text>
        <dbReference type="EC" id="3.2.2.31"/>
    </reaction>
</comment>
<dbReference type="EMBL" id="JAUFPN010000039">
    <property type="protein sequence ID" value="MDN3563766.1"/>
    <property type="molecule type" value="Genomic_DNA"/>
</dbReference>
<evidence type="ECO:0000256" key="2">
    <source>
        <dbReference type="ARBA" id="ARBA00002933"/>
    </source>
</evidence>
<dbReference type="InterPro" id="IPR029119">
    <property type="entry name" value="MutY_C"/>
</dbReference>
<evidence type="ECO:0000256" key="10">
    <source>
        <dbReference type="ARBA" id="ARBA00023004"/>
    </source>
</evidence>
<evidence type="ECO:0000256" key="5">
    <source>
        <dbReference type="ARBA" id="ARBA00022023"/>
    </source>
</evidence>
<name>A0ABT8A271_9PROT</name>
<dbReference type="InterPro" id="IPR004036">
    <property type="entry name" value="Endonuclease-III-like_CS2"/>
</dbReference>
<dbReference type="Gene3D" id="3.90.79.10">
    <property type="entry name" value="Nucleoside Triphosphate Pyrophosphohydrolase"/>
    <property type="match status" value="1"/>
</dbReference>
<evidence type="ECO:0000256" key="13">
    <source>
        <dbReference type="ARBA" id="ARBA00023295"/>
    </source>
</evidence>
<dbReference type="InterPro" id="IPR015797">
    <property type="entry name" value="NUDIX_hydrolase-like_dom_sf"/>
</dbReference>
<dbReference type="CDD" id="cd00056">
    <property type="entry name" value="ENDO3c"/>
    <property type="match status" value="1"/>
</dbReference>
<comment type="cofactor">
    <cofactor evidence="14">
        <name>[4Fe-4S] cluster</name>
        <dbReference type="ChEBI" id="CHEBI:49883"/>
    </cofactor>
    <text evidence="14">Binds 1 [4Fe-4S] cluster.</text>
</comment>
<evidence type="ECO:0000259" key="15">
    <source>
        <dbReference type="SMART" id="SM00478"/>
    </source>
</evidence>
<dbReference type="PANTHER" id="PTHR42944">
    <property type="entry name" value="ADENINE DNA GLYCOSYLASE"/>
    <property type="match status" value="1"/>
</dbReference>
<dbReference type="GO" id="GO:0016798">
    <property type="term" value="F:hydrolase activity, acting on glycosyl bonds"/>
    <property type="evidence" value="ECO:0007669"/>
    <property type="project" value="UniProtKB-KW"/>
</dbReference>
<evidence type="ECO:0000256" key="11">
    <source>
        <dbReference type="ARBA" id="ARBA00023014"/>
    </source>
</evidence>
<dbReference type="InterPro" id="IPR011257">
    <property type="entry name" value="DNA_glycosylase"/>
</dbReference>
<keyword evidence="11" id="KW-0411">Iron-sulfur</keyword>
<dbReference type="Gene3D" id="1.10.1670.10">
    <property type="entry name" value="Helix-hairpin-Helix base-excision DNA repair enzymes (C-terminal)"/>
    <property type="match status" value="1"/>
</dbReference>
<dbReference type="SUPFAM" id="SSF55811">
    <property type="entry name" value="Nudix"/>
    <property type="match status" value="1"/>
</dbReference>
<keyword evidence="10 14" id="KW-0408">Iron</keyword>
<evidence type="ECO:0000256" key="9">
    <source>
        <dbReference type="ARBA" id="ARBA00022801"/>
    </source>
</evidence>
<keyword evidence="8 14" id="KW-0227">DNA damage</keyword>
<evidence type="ECO:0000256" key="12">
    <source>
        <dbReference type="ARBA" id="ARBA00023204"/>
    </source>
</evidence>
<keyword evidence="9 16" id="KW-0378">Hydrolase</keyword>
<keyword evidence="6" id="KW-0004">4Fe-4S</keyword>
<dbReference type="InterPro" id="IPR044298">
    <property type="entry name" value="MIG/MutY"/>
</dbReference>
<dbReference type="PANTHER" id="PTHR42944:SF1">
    <property type="entry name" value="ADENINE DNA GLYCOSYLASE"/>
    <property type="match status" value="1"/>
</dbReference>
<evidence type="ECO:0000256" key="7">
    <source>
        <dbReference type="ARBA" id="ARBA00022723"/>
    </source>
</evidence>
<keyword evidence="7" id="KW-0479">Metal-binding</keyword>
<evidence type="ECO:0000313" key="17">
    <source>
        <dbReference type="Proteomes" id="UP001529369"/>
    </source>
</evidence>
<dbReference type="Pfam" id="PF00730">
    <property type="entry name" value="HhH-GPD"/>
    <property type="match status" value="1"/>
</dbReference>
<keyword evidence="13 14" id="KW-0326">Glycosidase</keyword>
<dbReference type="Proteomes" id="UP001529369">
    <property type="component" value="Unassembled WGS sequence"/>
</dbReference>
<evidence type="ECO:0000256" key="1">
    <source>
        <dbReference type="ARBA" id="ARBA00000843"/>
    </source>
</evidence>
<comment type="function">
    <text evidence="2">Adenine glycosylase active on G-A mispairs. MutY also corrects error-prone DNA synthesis past GO lesions which are due to the oxidatively damaged form of guanine: 7,8-dihydro-8-oxoguanine (8-oxo-dGTP).</text>
</comment>